<reference evidence="5" key="1">
    <citation type="submission" date="2023-03" db="EMBL/GenBank/DDBJ databases">
        <authorList>
            <person name="Julca I."/>
        </authorList>
    </citation>
    <scope>NUCLEOTIDE SEQUENCE</scope>
</reference>
<feature type="transmembrane region" description="Helical" evidence="3">
    <location>
        <begin position="512"/>
        <end position="530"/>
    </location>
</feature>
<dbReference type="Proteomes" id="UP001161247">
    <property type="component" value="Chromosome 8"/>
</dbReference>
<dbReference type="PANTHER" id="PTHR35464:SF1">
    <property type="entry name" value="OS06G0115200 PROTEIN"/>
    <property type="match status" value="1"/>
</dbReference>
<keyword evidence="4" id="KW-0732">Signal</keyword>
<protein>
    <submittedName>
        <fullName evidence="5">OLC1v1017947C1</fullName>
    </submittedName>
</protein>
<feature type="compositionally biased region" description="Polar residues" evidence="2">
    <location>
        <begin position="562"/>
        <end position="571"/>
    </location>
</feature>
<evidence type="ECO:0000313" key="5">
    <source>
        <dbReference type="EMBL" id="CAI9116718.1"/>
    </source>
</evidence>
<gene>
    <name evidence="5" type="ORF">OLC1_LOCUS22937</name>
</gene>
<dbReference type="Gene3D" id="2.130.10.10">
    <property type="entry name" value="YVTN repeat-like/Quinoprotein amine dehydrogenase"/>
    <property type="match status" value="1"/>
</dbReference>
<accession>A0AAV1EAI4</accession>
<feature type="coiled-coil region" evidence="1">
    <location>
        <begin position="54"/>
        <end position="88"/>
    </location>
</feature>
<keyword evidence="3" id="KW-1133">Transmembrane helix</keyword>
<keyword evidence="1" id="KW-0175">Coiled coil</keyword>
<organism evidence="5 6">
    <name type="scientific">Oldenlandia corymbosa var. corymbosa</name>
    <dbReference type="NCBI Taxonomy" id="529605"/>
    <lineage>
        <taxon>Eukaryota</taxon>
        <taxon>Viridiplantae</taxon>
        <taxon>Streptophyta</taxon>
        <taxon>Embryophyta</taxon>
        <taxon>Tracheophyta</taxon>
        <taxon>Spermatophyta</taxon>
        <taxon>Magnoliopsida</taxon>
        <taxon>eudicotyledons</taxon>
        <taxon>Gunneridae</taxon>
        <taxon>Pentapetalae</taxon>
        <taxon>asterids</taxon>
        <taxon>lamiids</taxon>
        <taxon>Gentianales</taxon>
        <taxon>Rubiaceae</taxon>
        <taxon>Rubioideae</taxon>
        <taxon>Spermacoceae</taxon>
        <taxon>Hedyotis-Oldenlandia complex</taxon>
        <taxon>Oldenlandia</taxon>
    </lineage>
</organism>
<feature type="chain" id="PRO_5043572618" evidence="4">
    <location>
        <begin position="32"/>
        <end position="661"/>
    </location>
</feature>
<dbReference type="InterPro" id="IPR036322">
    <property type="entry name" value="WD40_repeat_dom_sf"/>
</dbReference>
<name>A0AAV1EAI4_OLDCO</name>
<sequence>MIYSMAVSHKGKFLILHLLLSFSFCIYTVLGDSTPLVTVTQTEDGSDTERKPDINEALDVIKQQQLQLEKMEELVKSFNELLSRLEQQFPEPSKARSLGDNKQDTVRNVEIENRKVDVPLSTEKIEGGELETIAKDGESLGAVSVTKFSPFWSERFQFVSAVKLGSNPTFINVLPPRDFEGFSKYVAVGDDRGKVYLLARSGDVMVQFDSLSQSPVTAMVSFISVYKNESILVTGHEDGNILMHRVWEDSSGDEWSSLRMENIVRFDAPEDGDGSSPVTNLEVHHVGQKRYILSTDLSGKIRVFRDNGTVYGMASPMSRPLAFLKQRLLFLTETGAGSLDLRTMKIREAACEGLNSSVVKSYVFDATERSKAYGFTSDGDLIHVLLLGDIMNFKCRVRSKRKFDMGEPVTFQAIKGYLLIGNEDNIYVHNVSSQHYVRAGGPKFLFSAAYDGIISSFLYQQKSDVEVEKRTVRPIIASNHERLVILSLGGGYVAMFRSNLPVFKNEFNTMQWTSPVLLFILFLFGAWHFFAHKKDVLTSWGPDDPFSSAAVTSGAPLRPGSNDRSLTDSSRNADVVELRGADIRGTSRRYASPSRYPGGAVNSYRSGSTDVIHANPVSTSVEPNFLKNQELIYRGSNLENAGFPKRREGLYLSSQVVDEKS</sequence>
<dbReference type="InterPro" id="IPR045288">
    <property type="entry name" value="At1g75140-like"/>
</dbReference>
<dbReference type="PANTHER" id="PTHR35464">
    <property type="entry name" value="OS06G0115200 PROTEIN"/>
    <property type="match status" value="1"/>
</dbReference>
<keyword evidence="3" id="KW-0812">Transmembrane</keyword>
<evidence type="ECO:0000313" key="6">
    <source>
        <dbReference type="Proteomes" id="UP001161247"/>
    </source>
</evidence>
<keyword evidence="6" id="KW-1185">Reference proteome</keyword>
<keyword evidence="3" id="KW-0472">Membrane</keyword>
<evidence type="ECO:0000256" key="4">
    <source>
        <dbReference type="SAM" id="SignalP"/>
    </source>
</evidence>
<evidence type="ECO:0000256" key="3">
    <source>
        <dbReference type="SAM" id="Phobius"/>
    </source>
</evidence>
<proteinExistence type="predicted"/>
<dbReference type="EMBL" id="OX459125">
    <property type="protein sequence ID" value="CAI9116718.1"/>
    <property type="molecule type" value="Genomic_DNA"/>
</dbReference>
<dbReference type="AlphaFoldDB" id="A0AAV1EAI4"/>
<dbReference type="InterPro" id="IPR015943">
    <property type="entry name" value="WD40/YVTN_repeat-like_dom_sf"/>
</dbReference>
<dbReference type="SUPFAM" id="SSF50978">
    <property type="entry name" value="WD40 repeat-like"/>
    <property type="match status" value="1"/>
</dbReference>
<evidence type="ECO:0000256" key="2">
    <source>
        <dbReference type="SAM" id="MobiDB-lite"/>
    </source>
</evidence>
<feature type="region of interest" description="Disordered" evidence="2">
    <location>
        <begin position="551"/>
        <end position="571"/>
    </location>
</feature>
<feature type="signal peptide" evidence="4">
    <location>
        <begin position="1"/>
        <end position="31"/>
    </location>
</feature>
<evidence type="ECO:0000256" key="1">
    <source>
        <dbReference type="SAM" id="Coils"/>
    </source>
</evidence>